<accession>A0A1E5V324</accession>
<dbReference type="InterPro" id="IPR045048">
    <property type="entry name" value="FBXO31/39"/>
</dbReference>
<dbReference type="AlphaFoldDB" id="A0A1E5V324"/>
<evidence type="ECO:0000256" key="1">
    <source>
        <dbReference type="ARBA" id="ARBA00022786"/>
    </source>
</evidence>
<dbReference type="InterPro" id="IPR036047">
    <property type="entry name" value="F-box-like_dom_sf"/>
</dbReference>
<feature type="domain" description="F-box" evidence="2">
    <location>
        <begin position="282"/>
        <end position="323"/>
    </location>
</feature>
<reference evidence="3 4" key="1">
    <citation type="submission" date="2016-09" db="EMBL/GenBank/DDBJ databases">
        <title>The draft genome of Dichanthelium oligosanthes: A C3 panicoid grass species.</title>
        <authorList>
            <person name="Studer A.J."/>
            <person name="Schnable J.C."/>
            <person name="Brutnell T.P."/>
        </authorList>
    </citation>
    <scope>NUCLEOTIDE SEQUENCE [LARGE SCALE GENOMIC DNA]</scope>
    <source>
        <strain evidence="4">cv. Kellogg 1175</strain>
        <tissue evidence="3">Leaf</tissue>
    </source>
</reference>
<dbReference type="Proteomes" id="UP000095767">
    <property type="component" value="Unassembled WGS sequence"/>
</dbReference>
<dbReference type="FunFam" id="1.20.1280.50:FF:000030">
    <property type="entry name" value="F-box/kelch-repeat protein At3g61590"/>
    <property type="match status" value="1"/>
</dbReference>
<dbReference type="SUPFAM" id="SSF81383">
    <property type="entry name" value="F-box domain"/>
    <property type="match status" value="1"/>
</dbReference>
<dbReference type="SMART" id="SM00256">
    <property type="entry name" value="FBOX"/>
    <property type="match status" value="1"/>
</dbReference>
<dbReference type="PANTHER" id="PTHR10706">
    <property type="entry name" value="F-BOX FAMILY PROTEIN"/>
    <property type="match status" value="1"/>
</dbReference>
<dbReference type="PROSITE" id="PS50181">
    <property type="entry name" value="FBOX"/>
    <property type="match status" value="1"/>
</dbReference>
<evidence type="ECO:0000313" key="3">
    <source>
        <dbReference type="EMBL" id="OEL19457.1"/>
    </source>
</evidence>
<protein>
    <submittedName>
        <fullName evidence="3">F-box/kelch-repeat protein</fullName>
    </submittedName>
</protein>
<dbReference type="STRING" id="888268.A0A1E5V324"/>
<dbReference type="InterPro" id="IPR001810">
    <property type="entry name" value="F-box_dom"/>
</dbReference>
<sequence length="454" mass="50224">MQVQEPKTNVAPSSIMMSSMFNHYVLIDINLDNSNIKVYDSKRTHCGKIHPLINLLNIWPPRLLGAYLSTSAGPAPRLRFLPIRPVPELSATARRAGSFFDAFKGSAASVSTDATRPHRHAGTAPRLLSSSTEELSVDVDHAGLLIRHLPFTDADWSQDADQAPLFPFHGRPADAVAAVAGPELIQADHLASFRLDAGFRVPGRIWGIGGGGERLESQVPSPFLIRTSVHPGMVYPMLSMDTEEWELYPPPCIGAQIIEYTAISEDGDDQERDSAVSLDAILPDDLLEKVLSMLPVVSVIRSESICKRWHQAVRVLRCTLNRMMPQKPWYFMFTCSDEVVSGFAYDPSLRKWYSFDFPCIEKSNWSASSSDGLVCLMDSDNRSRVFVCNPITKDWKRLADAPGGRSADYSALAISGFGEFDDVFASSGADDLIYIQSYGSPALLTFDMSQKLWK</sequence>
<evidence type="ECO:0000259" key="2">
    <source>
        <dbReference type="PROSITE" id="PS50181"/>
    </source>
</evidence>
<dbReference type="OrthoDB" id="3219396at2759"/>
<gene>
    <name evidence="3" type="ORF">BAE44_0019524</name>
</gene>
<dbReference type="CDD" id="cd09917">
    <property type="entry name" value="F-box_SF"/>
    <property type="match status" value="1"/>
</dbReference>
<keyword evidence="1" id="KW-0833">Ubl conjugation pathway</keyword>
<dbReference type="PANTHER" id="PTHR10706:SF144">
    <property type="entry name" value="OS02G0260200 PROTEIN"/>
    <property type="match status" value="1"/>
</dbReference>
<feature type="non-terminal residue" evidence="3">
    <location>
        <position position="454"/>
    </location>
</feature>
<dbReference type="Pfam" id="PF00646">
    <property type="entry name" value="F-box"/>
    <property type="match status" value="1"/>
</dbReference>
<evidence type="ECO:0000313" key="4">
    <source>
        <dbReference type="Proteomes" id="UP000095767"/>
    </source>
</evidence>
<comment type="caution">
    <text evidence="3">The sequence shown here is derived from an EMBL/GenBank/DDBJ whole genome shotgun (WGS) entry which is preliminary data.</text>
</comment>
<dbReference type="Gene3D" id="1.20.1280.50">
    <property type="match status" value="1"/>
</dbReference>
<keyword evidence="4" id="KW-1185">Reference proteome</keyword>
<dbReference type="EMBL" id="LWDX02053515">
    <property type="protein sequence ID" value="OEL19457.1"/>
    <property type="molecule type" value="Genomic_DNA"/>
</dbReference>
<name>A0A1E5V324_9POAL</name>
<proteinExistence type="predicted"/>
<organism evidence="3 4">
    <name type="scientific">Dichanthelium oligosanthes</name>
    <dbReference type="NCBI Taxonomy" id="888268"/>
    <lineage>
        <taxon>Eukaryota</taxon>
        <taxon>Viridiplantae</taxon>
        <taxon>Streptophyta</taxon>
        <taxon>Embryophyta</taxon>
        <taxon>Tracheophyta</taxon>
        <taxon>Spermatophyta</taxon>
        <taxon>Magnoliopsida</taxon>
        <taxon>Liliopsida</taxon>
        <taxon>Poales</taxon>
        <taxon>Poaceae</taxon>
        <taxon>PACMAD clade</taxon>
        <taxon>Panicoideae</taxon>
        <taxon>Panicodae</taxon>
        <taxon>Paniceae</taxon>
        <taxon>Dichantheliinae</taxon>
        <taxon>Dichanthelium</taxon>
    </lineage>
</organism>